<keyword evidence="1" id="KW-1133">Transmembrane helix</keyword>
<evidence type="ECO:0000313" key="2">
    <source>
        <dbReference type="Proteomes" id="UP000887574"/>
    </source>
</evidence>
<feature type="transmembrane region" description="Helical" evidence="1">
    <location>
        <begin position="149"/>
        <end position="168"/>
    </location>
</feature>
<keyword evidence="2" id="KW-1185">Reference proteome</keyword>
<dbReference type="Proteomes" id="UP000887574">
    <property type="component" value="Unplaced"/>
</dbReference>
<reference evidence="3" key="1">
    <citation type="submission" date="2022-11" db="UniProtKB">
        <authorList>
            <consortium name="WormBaseParasite"/>
        </authorList>
    </citation>
    <scope>IDENTIFICATION</scope>
</reference>
<evidence type="ECO:0000256" key="1">
    <source>
        <dbReference type="SAM" id="Phobius"/>
    </source>
</evidence>
<name>A0A915DY41_9BILA</name>
<organism evidence="2 3">
    <name type="scientific">Ditylenchus dipsaci</name>
    <dbReference type="NCBI Taxonomy" id="166011"/>
    <lineage>
        <taxon>Eukaryota</taxon>
        <taxon>Metazoa</taxon>
        <taxon>Ecdysozoa</taxon>
        <taxon>Nematoda</taxon>
        <taxon>Chromadorea</taxon>
        <taxon>Rhabditida</taxon>
        <taxon>Tylenchina</taxon>
        <taxon>Tylenchomorpha</taxon>
        <taxon>Sphaerularioidea</taxon>
        <taxon>Anguinidae</taxon>
        <taxon>Anguininae</taxon>
        <taxon>Ditylenchus</taxon>
    </lineage>
</organism>
<keyword evidence="1" id="KW-0472">Membrane</keyword>
<proteinExistence type="predicted"/>
<keyword evidence="1" id="KW-0812">Transmembrane</keyword>
<sequence>MPSQLPVWLAGMQNALACGLYWQLNGLGLMLMTGEFIGGVITEICSTSTMSSLKGSSTTESRSSESKFSLGDSQSATTSSAAAVLNAVLSKPSKTCPDFKDDENQSACCRSRITQGAFFCCTQEYRAQIEWEEHKQAWRQFFQSHVSELVIGSIILAILMCFLMSFLCKRMSFCPMYQPKLFDPIGGGRCSSRYPTSSPTNTLSTQLQVQKSPVPTLSSNTSAAAAALSADLMSSTTPTNGTTAVTAASYSSGMLQGNKPPTLYEESCLRHRPSNLRVCHIHFRLPFLFSIQHNLISLHGRSQAAVVVVNPQQRLHDWDCLIENEVNGIRQATHIDQNQPNT</sequence>
<dbReference type="AlphaFoldDB" id="A0A915DY41"/>
<accession>A0A915DY41</accession>
<protein>
    <submittedName>
        <fullName evidence="3">Uncharacterized protein</fullName>
    </submittedName>
</protein>
<dbReference type="WBParaSite" id="jg24403">
    <property type="protein sequence ID" value="jg24403"/>
    <property type="gene ID" value="jg24403"/>
</dbReference>
<evidence type="ECO:0000313" key="3">
    <source>
        <dbReference type="WBParaSite" id="jg24403"/>
    </source>
</evidence>